<dbReference type="AlphaFoldDB" id="A0A7M4DLC3"/>
<evidence type="ECO:0000313" key="2">
    <source>
        <dbReference type="Proteomes" id="UP000419743"/>
    </source>
</evidence>
<dbReference type="InterPro" id="IPR006311">
    <property type="entry name" value="TAT_signal"/>
</dbReference>
<accession>A0A7M4DLC3</accession>
<sequence>MSPIDRRTFLGAGGAALIAGALASCRSGGGSGASGSADSLRVSWYGGQPAHEGIEGALAAFGDDHPDLSIATEKAPFGDYWDRLATQVAGGDGPDVLRMSMTFLAEYADRGALLDLSDHVGDAIDTSALDEDVATSGSLNDGLYGIGQSSITHATFRNTDLAQEHGLALPEQWSWSDFTEFCNSFADAAGPGKYGSTDAGGDFQMFEVWARQHGTDLFDEQGLAVGADVIEEWLVMWQALRDTGAVPPPDVTAESDTFETSQLSQLNAAVTFGWVQQVTFLQPLVPEHPLAVGPVPGLTAGSLDGQFVKALDFWCVMNTSANADAGAELIDFLLNDERAITSIGLTLGVPPSASSRELLALDPQTPEGRAVAFVDQIADQVGPSPDAWPTGYGELQGSAFPRLNEDVGFGAATPAAAAAQFVEEAARVLG</sequence>
<dbReference type="Pfam" id="PF13416">
    <property type="entry name" value="SBP_bac_8"/>
    <property type="match status" value="1"/>
</dbReference>
<reference evidence="1 2" key="1">
    <citation type="submission" date="2019-11" db="EMBL/GenBank/DDBJ databases">
        <authorList>
            <person name="Criscuolo A."/>
        </authorList>
    </citation>
    <scope>NUCLEOTIDE SEQUENCE [LARGE SCALE GENOMIC DNA]</scope>
    <source>
        <strain evidence="1">CIP111667</strain>
    </source>
</reference>
<gene>
    <name evidence="1" type="primary">yesO_10</name>
    <name evidence="1" type="ORF">HALOF300_02940</name>
</gene>
<protein>
    <submittedName>
        <fullName evidence="1">ABC transporter substrate-binding protein YesO</fullName>
    </submittedName>
</protein>
<dbReference type="Gene3D" id="3.40.190.10">
    <property type="entry name" value="Periplasmic binding protein-like II"/>
    <property type="match status" value="2"/>
</dbReference>
<keyword evidence="2" id="KW-1185">Reference proteome</keyword>
<dbReference type="PANTHER" id="PTHR43649:SF11">
    <property type="entry name" value="ABC TRANSPORTER SUBSTRATE-BINDING PROTEIN YESO-RELATED"/>
    <property type="match status" value="1"/>
</dbReference>
<dbReference type="SUPFAM" id="SSF53850">
    <property type="entry name" value="Periplasmic binding protein-like II"/>
    <property type="match status" value="1"/>
</dbReference>
<dbReference type="InterPro" id="IPR006059">
    <property type="entry name" value="SBP"/>
</dbReference>
<comment type="caution">
    <text evidence="1">The sequence shown here is derived from an EMBL/GenBank/DDBJ whole genome shotgun (WGS) entry which is preliminary data.</text>
</comment>
<dbReference type="RefSeq" id="WP_197522571.1">
    <property type="nucleotide sequence ID" value="NZ_CACRYJ010000044.1"/>
</dbReference>
<evidence type="ECO:0000313" key="1">
    <source>
        <dbReference type="EMBL" id="VZO38057.1"/>
    </source>
</evidence>
<organism evidence="1 2">
    <name type="scientific">Occultella aeris</name>
    <dbReference type="NCBI Taxonomy" id="2761496"/>
    <lineage>
        <taxon>Bacteria</taxon>
        <taxon>Bacillati</taxon>
        <taxon>Actinomycetota</taxon>
        <taxon>Actinomycetes</taxon>
        <taxon>Micrococcales</taxon>
        <taxon>Ruaniaceae</taxon>
        <taxon>Occultella</taxon>
    </lineage>
</organism>
<dbReference type="InterPro" id="IPR050490">
    <property type="entry name" value="Bact_solute-bd_prot1"/>
</dbReference>
<dbReference type="Proteomes" id="UP000419743">
    <property type="component" value="Unassembled WGS sequence"/>
</dbReference>
<dbReference type="PROSITE" id="PS51318">
    <property type="entry name" value="TAT"/>
    <property type="match status" value="1"/>
</dbReference>
<dbReference type="EMBL" id="CACRYJ010000044">
    <property type="protein sequence ID" value="VZO38057.1"/>
    <property type="molecule type" value="Genomic_DNA"/>
</dbReference>
<name>A0A7M4DLC3_9MICO</name>
<dbReference type="PROSITE" id="PS51257">
    <property type="entry name" value="PROKAR_LIPOPROTEIN"/>
    <property type="match status" value="1"/>
</dbReference>
<proteinExistence type="predicted"/>
<dbReference type="PANTHER" id="PTHR43649">
    <property type="entry name" value="ARABINOSE-BINDING PROTEIN-RELATED"/>
    <property type="match status" value="1"/>
</dbReference>